<evidence type="ECO:0000313" key="3">
    <source>
        <dbReference type="EMBL" id="QIZ69789.1"/>
    </source>
</evidence>
<feature type="domain" description="vWA-MoxR associated protein N-terminal HTH" evidence="2">
    <location>
        <begin position="1"/>
        <end position="83"/>
    </location>
</feature>
<keyword evidence="4" id="KW-1185">Reference proteome</keyword>
<dbReference type="KEGG" id="oxy:HCG48_03685"/>
<dbReference type="SUPFAM" id="SSF52540">
    <property type="entry name" value="P-loop containing nucleoside triphosphate hydrolases"/>
    <property type="match status" value="1"/>
</dbReference>
<name>A0A6H1TWS4_9CYAN</name>
<organism evidence="3 4">
    <name type="scientific">Oxynema aestuarii AP17</name>
    <dbReference type="NCBI Taxonomy" id="2064643"/>
    <lineage>
        <taxon>Bacteria</taxon>
        <taxon>Bacillati</taxon>
        <taxon>Cyanobacteriota</taxon>
        <taxon>Cyanophyceae</taxon>
        <taxon>Oscillatoriophycideae</taxon>
        <taxon>Oscillatoriales</taxon>
        <taxon>Oscillatoriaceae</taxon>
        <taxon>Oxynema</taxon>
        <taxon>Oxynema aestuarii</taxon>
    </lineage>
</organism>
<evidence type="ECO:0000259" key="1">
    <source>
        <dbReference type="Pfam" id="PF13401"/>
    </source>
</evidence>
<gene>
    <name evidence="3" type="ORF">HCG48_03685</name>
</gene>
<keyword evidence="3" id="KW-0547">Nucleotide-binding</keyword>
<proteinExistence type="predicted"/>
<dbReference type="GO" id="GO:0005524">
    <property type="term" value="F:ATP binding"/>
    <property type="evidence" value="ECO:0007669"/>
    <property type="project" value="UniProtKB-KW"/>
</dbReference>
<feature type="domain" description="ORC1/DEAH AAA+ ATPase" evidence="1">
    <location>
        <begin position="156"/>
        <end position="265"/>
    </location>
</feature>
<dbReference type="GO" id="GO:0016887">
    <property type="term" value="F:ATP hydrolysis activity"/>
    <property type="evidence" value="ECO:0007669"/>
    <property type="project" value="InterPro"/>
</dbReference>
<accession>A0A6H1TWS4</accession>
<protein>
    <submittedName>
        <fullName evidence="3">ATP-binding protein</fullName>
    </submittedName>
</protein>
<dbReference type="AlphaFoldDB" id="A0A6H1TWS4"/>
<dbReference type="InterPro" id="IPR049945">
    <property type="entry name" value="AAA_22"/>
</dbReference>
<dbReference type="RefSeq" id="WP_168567946.1">
    <property type="nucleotide sequence ID" value="NZ_CP051167.1"/>
</dbReference>
<dbReference type="Pfam" id="PF13401">
    <property type="entry name" value="AAA_22"/>
    <property type="match status" value="1"/>
</dbReference>
<dbReference type="InterPro" id="IPR058651">
    <property type="entry name" value="HTH_VMAP-M9"/>
</dbReference>
<dbReference type="InterPro" id="IPR036390">
    <property type="entry name" value="WH_DNA-bd_sf"/>
</dbReference>
<evidence type="ECO:0000313" key="4">
    <source>
        <dbReference type="Proteomes" id="UP000500857"/>
    </source>
</evidence>
<dbReference type="Proteomes" id="UP000500857">
    <property type="component" value="Chromosome"/>
</dbReference>
<dbReference type="InterPro" id="IPR027417">
    <property type="entry name" value="P-loop_NTPase"/>
</dbReference>
<keyword evidence="3" id="KW-0067">ATP-binding</keyword>
<dbReference type="Gene3D" id="3.40.50.300">
    <property type="entry name" value="P-loop containing nucleotide triphosphate hydrolases"/>
    <property type="match status" value="1"/>
</dbReference>
<dbReference type="SUPFAM" id="SSF46785">
    <property type="entry name" value="Winged helix' DNA-binding domain"/>
    <property type="match status" value="1"/>
</dbReference>
<sequence>MDINEVLKLADSLIFMKTGKHLDHLQEAVLRGTVEGKTYTEIAAETYQSEGHVRNTGSELWQILSKELRQEINKSNFRSIIKKVEFNDFSAENVGHVTVNNVNFCSEATQTNKPRYKKKKGRSQPYQYLGEIPEISGFYGRQEELKILENSIFNKNSRLITILGARGIGKTTLIVQLLQQIKPQFDYIIYRSLCFSPPPEVTLRTLLEFFSKSNVANPLEANPLENQIFQLLDYLRKYRCLIVFDDLQKLFSSQKLAGDYQPELESYQRLFKLISEVNHNSCFLLISSEKPREVAAYQKKDKDDPILVLRGLQIGAAEALLKEYQLTDEESWKTLIDTYNANPMWLKLTATVIQELCGGRVAEFLQFETPVIPEALADLLNDSFKRLTDSEKAILDRLTEEEKPVTLGHLCKHMSISLTDVFNALHSLKSRFLVEAIEDEKKTFFLVNQVIREYTTRSRSHL</sequence>
<reference evidence="3 4" key="1">
    <citation type="submission" date="2020-04" db="EMBL/GenBank/DDBJ databases">
        <authorList>
            <person name="Basu S."/>
            <person name="Maruthanayagam V."/>
            <person name="Chakraborty S."/>
            <person name="Pramanik A."/>
            <person name="Mukherjee J."/>
            <person name="Brink B."/>
        </authorList>
    </citation>
    <scope>NUCLEOTIDE SEQUENCE [LARGE SCALE GENOMIC DNA]</scope>
    <source>
        <strain evidence="3 4">AP17</strain>
    </source>
</reference>
<dbReference type="EMBL" id="CP051167">
    <property type="protein sequence ID" value="QIZ69789.1"/>
    <property type="molecule type" value="Genomic_DNA"/>
</dbReference>
<dbReference type="Pfam" id="PF26355">
    <property type="entry name" value="HTH_VMAP-M9"/>
    <property type="match status" value="1"/>
</dbReference>
<evidence type="ECO:0000259" key="2">
    <source>
        <dbReference type="Pfam" id="PF26355"/>
    </source>
</evidence>